<dbReference type="SUPFAM" id="SSF103515">
    <property type="entry name" value="Autotransporter"/>
    <property type="match status" value="1"/>
</dbReference>
<dbReference type="SUPFAM" id="SSF51126">
    <property type="entry name" value="Pectin lyase-like"/>
    <property type="match status" value="1"/>
</dbReference>
<evidence type="ECO:0000256" key="1">
    <source>
        <dbReference type="SAM" id="MobiDB-lite"/>
    </source>
</evidence>
<dbReference type="PATRIC" id="fig|883079.3.peg.1078"/>
<comment type="caution">
    <text evidence="3">The sequence shown here is derived from an EMBL/GenBank/DDBJ whole genome shotgun (WGS) entry which is preliminary data.</text>
</comment>
<feature type="region of interest" description="Disordered" evidence="1">
    <location>
        <begin position="1"/>
        <end position="25"/>
    </location>
</feature>
<dbReference type="SMART" id="SM00869">
    <property type="entry name" value="Autotransporter"/>
    <property type="match status" value="1"/>
</dbReference>
<proteinExistence type="predicted"/>
<sequence>MAGHTAERPWPQCEAAKRHKQERRERTVLPRTLAVALLTLSLTGGVSSLRAADISVTSGTTVVNSAADLGGNDVIVDNSGNLGATLQVNSAATLSNGITLNNGGTLDNSGIISRGVTGDVGNVINQTGGAITSTGDNGIYFSLGGIVTNKAGATISGINGIYSDWPSSQTGTVTNSGIITGTTDNGIDLENGGTVTNQAGGKISGAANGVLLWGGTITNTGIGSQISGTANGGVNLADVSTLINTNGARITGVDGVDAFSGSSVTNSNGATIFGTQSGVYTAAGESTVINTGNGSSITGGWVGAYLNDGGTLRNENGAVTASTGTIGGGAAVYLYSGGTVINGAGSNITGNSSAGIYGIYGSGNSSTISNAGTITGDVRLSDYFSNTVTLFTGGRINGDLYINGDSGSKLTLDGSGRQIYSEAVAGLTIFVGGVLTKQGSGTWVIDKDVNIFTPSISPGSTIIKAGTLEVDATLPGTVTVQGGGTLAGTGKVRATTVQSGGTVAPGRDGIGTLNVNGNFIQQAGSVYSVEANPASVASDRIAVTGAVTLSGGATLSIAKTSAVPYLVGTRYTVLTATGNITGTYTLTGNPSAFLGLTASYNTHNVYLDVVQSRTLAQAGATRTQFAIANSLQALPASNPLFTAIVNLPTDAAARSAFDQLSGELHGSIAGAMLEDSRFVRNAALGRLADTNCGTPATVLGRNKENESPTATMSCTRAGERITIWGSAFGSWGRNSNAPLDRTVGGFFAGADMPVRDTWHLGVLTGYSQTRINTASGTGTSDNTNLGVYGGTEFGRLAVRLGGVHTWHDISTSRAIAFTGYSDRLIADYGAATAQVFGELGYRIAVGGATIEPFANLAYVNVRNGGFAEAGGPGALVGHAGDNSVTFSTLGVHTSADFTLGGVRMFARETFGWRHAFGDVTPVSAVSIAGGSAFGVNGVPVQQDAAVLDVSLGMRLAGHVTLAASYVGQFASQAVDQGAKAHLNIKF</sequence>
<dbReference type="GO" id="GO:0019867">
    <property type="term" value="C:outer membrane"/>
    <property type="evidence" value="ECO:0007669"/>
    <property type="project" value="InterPro"/>
</dbReference>
<dbReference type="InterPro" id="IPR006315">
    <property type="entry name" value="OM_autotransptr_brl_dom"/>
</dbReference>
<protein>
    <submittedName>
        <fullName evidence="3">Outer membrane autotransporter barrel domain-containing protein</fullName>
    </submittedName>
</protein>
<dbReference type="HOGENOM" id="CLU_005887_4_0_5"/>
<accession>K8PKJ0</accession>
<dbReference type="Gene3D" id="2.40.128.130">
    <property type="entry name" value="Autotransporter beta-domain"/>
    <property type="match status" value="1"/>
</dbReference>
<dbReference type="InterPro" id="IPR005546">
    <property type="entry name" value="Autotransporte_beta"/>
</dbReference>
<evidence type="ECO:0000313" key="3">
    <source>
        <dbReference type="EMBL" id="EKS40045.1"/>
    </source>
</evidence>
<keyword evidence="4" id="KW-1185">Reference proteome</keyword>
<gene>
    <name evidence="3" type="ORF">HMPREF9696_01057</name>
</gene>
<feature type="domain" description="Autotransporter" evidence="2">
    <location>
        <begin position="716"/>
        <end position="986"/>
    </location>
</feature>
<evidence type="ECO:0000259" key="2">
    <source>
        <dbReference type="PROSITE" id="PS51208"/>
    </source>
</evidence>
<dbReference type="PROSITE" id="PS51208">
    <property type="entry name" value="AUTOTRANSPORTER"/>
    <property type="match status" value="1"/>
</dbReference>
<dbReference type="EMBL" id="AGWY01000005">
    <property type="protein sequence ID" value="EKS40045.1"/>
    <property type="molecule type" value="Genomic_DNA"/>
</dbReference>
<dbReference type="InterPro" id="IPR011050">
    <property type="entry name" value="Pectin_lyase_fold/virulence"/>
</dbReference>
<reference evidence="3 4" key="1">
    <citation type="submission" date="2012-04" db="EMBL/GenBank/DDBJ databases">
        <title>The Genome Sequence of Afipia clevelandensis ATCC 49720.</title>
        <authorList>
            <consortium name="The Broad Institute Genome Sequencing Platform"/>
            <person name="Earl A."/>
            <person name="Ward D."/>
            <person name="Feldgarden M."/>
            <person name="Gevers D."/>
            <person name="Huys G."/>
            <person name="Walker B."/>
            <person name="Young S.K."/>
            <person name="Zeng Q."/>
            <person name="Gargeya S."/>
            <person name="Fitzgerald M."/>
            <person name="Haas B."/>
            <person name="Abouelleil A."/>
            <person name="Alvarado L."/>
            <person name="Arachchi H.M."/>
            <person name="Berlin A."/>
            <person name="Chapman S.B."/>
            <person name="Goldberg J."/>
            <person name="Griggs A."/>
            <person name="Gujja S."/>
            <person name="Hansen M."/>
            <person name="Howarth C."/>
            <person name="Imamovic A."/>
            <person name="Larimer J."/>
            <person name="McCowen C."/>
            <person name="Montmayeur A."/>
            <person name="Murphy C."/>
            <person name="Neiman D."/>
            <person name="Pearson M."/>
            <person name="Priest M."/>
            <person name="Roberts A."/>
            <person name="Saif S."/>
            <person name="Shea T."/>
            <person name="Sisk P."/>
            <person name="Sykes S."/>
            <person name="Wortman J."/>
            <person name="Nusbaum C."/>
            <person name="Birren B."/>
        </authorList>
    </citation>
    <scope>NUCLEOTIDE SEQUENCE [LARGE SCALE GENOMIC DNA]</scope>
    <source>
        <strain evidence="3 4">ATCC 49720</strain>
    </source>
</reference>
<name>K8PKJ0_9BRAD</name>
<dbReference type="InterPro" id="IPR036709">
    <property type="entry name" value="Autotransporte_beta_dom_sf"/>
</dbReference>
<dbReference type="Proteomes" id="UP000001095">
    <property type="component" value="Unassembled WGS sequence"/>
</dbReference>
<evidence type="ECO:0000313" key="4">
    <source>
        <dbReference type="Proteomes" id="UP000001095"/>
    </source>
</evidence>
<dbReference type="AlphaFoldDB" id="K8PKJ0"/>
<dbReference type="NCBIfam" id="TIGR01414">
    <property type="entry name" value="autotrans_barl"/>
    <property type="match status" value="1"/>
</dbReference>
<organism evidence="3 4">
    <name type="scientific">Afipia clevelandensis ATCC 49720</name>
    <dbReference type="NCBI Taxonomy" id="883079"/>
    <lineage>
        <taxon>Bacteria</taxon>
        <taxon>Pseudomonadati</taxon>
        <taxon>Pseudomonadota</taxon>
        <taxon>Alphaproteobacteria</taxon>
        <taxon>Hyphomicrobiales</taxon>
        <taxon>Nitrobacteraceae</taxon>
        <taxon>Afipia</taxon>
    </lineage>
</organism>
<dbReference type="Pfam" id="PF03797">
    <property type="entry name" value="Autotransporter"/>
    <property type="match status" value="1"/>
</dbReference>